<dbReference type="EMBL" id="NMUH01002858">
    <property type="protein sequence ID" value="MQM02459.1"/>
    <property type="molecule type" value="Genomic_DNA"/>
</dbReference>
<dbReference type="Proteomes" id="UP000652761">
    <property type="component" value="Unassembled WGS sequence"/>
</dbReference>
<evidence type="ECO:0000313" key="2">
    <source>
        <dbReference type="Proteomes" id="UP000652761"/>
    </source>
</evidence>
<protein>
    <submittedName>
        <fullName evidence="1">Uncharacterized protein</fullName>
    </submittedName>
</protein>
<dbReference type="AlphaFoldDB" id="A0A843VZW1"/>
<feature type="non-terminal residue" evidence="1">
    <location>
        <position position="18"/>
    </location>
</feature>
<evidence type="ECO:0000313" key="1">
    <source>
        <dbReference type="EMBL" id="MQM02459.1"/>
    </source>
</evidence>
<reference evidence="1" key="1">
    <citation type="submission" date="2017-07" db="EMBL/GenBank/DDBJ databases">
        <title>Taro Niue Genome Assembly and Annotation.</title>
        <authorList>
            <person name="Atibalentja N."/>
            <person name="Keating K."/>
            <person name="Fields C.J."/>
        </authorList>
    </citation>
    <scope>NUCLEOTIDE SEQUENCE</scope>
    <source>
        <strain evidence="1">Niue_2</strain>
        <tissue evidence="1">Leaf</tissue>
    </source>
</reference>
<organism evidence="1 2">
    <name type="scientific">Colocasia esculenta</name>
    <name type="common">Wild taro</name>
    <name type="synonym">Arum esculentum</name>
    <dbReference type="NCBI Taxonomy" id="4460"/>
    <lineage>
        <taxon>Eukaryota</taxon>
        <taxon>Viridiplantae</taxon>
        <taxon>Streptophyta</taxon>
        <taxon>Embryophyta</taxon>
        <taxon>Tracheophyta</taxon>
        <taxon>Spermatophyta</taxon>
        <taxon>Magnoliopsida</taxon>
        <taxon>Liliopsida</taxon>
        <taxon>Araceae</taxon>
        <taxon>Aroideae</taxon>
        <taxon>Colocasieae</taxon>
        <taxon>Colocasia</taxon>
    </lineage>
</organism>
<gene>
    <name evidence="1" type="ORF">Taro_035227</name>
</gene>
<accession>A0A843VZW1</accession>
<keyword evidence="2" id="KW-1185">Reference proteome</keyword>
<comment type="caution">
    <text evidence="1">The sequence shown here is derived from an EMBL/GenBank/DDBJ whole genome shotgun (WGS) entry which is preliminary data.</text>
</comment>
<sequence length="18" mass="2126">MIRSMLGRKWSWMAMGLA</sequence>
<proteinExistence type="predicted"/>
<name>A0A843VZW1_COLES</name>